<proteinExistence type="predicted"/>
<evidence type="ECO:0000313" key="1">
    <source>
        <dbReference type="EMBL" id="JAD32452.1"/>
    </source>
</evidence>
<sequence>MINGWIFNTKDRDMVLKSQNSGVFVKGDDASGNRDYFGVLTDIIELTYGKCELCCVVQM</sequence>
<reference evidence="1" key="2">
    <citation type="journal article" date="2015" name="Data Brief">
        <title>Shoot transcriptome of the giant reed, Arundo donax.</title>
        <authorList>
            <person name="Barrero R.A."/>
            <person name="Guerrero F.D."/>
            <person name="Moolhuijzen P."/>
            <person name="Goolsby J.A."/>
            <person name="Tidwell J."/>
            <person name="Bellgard S.E."/>
            <person name="Bellgard M.I."/>
        </authorList>
    </citation>
    <scope>NUCLEOTIDE SEQUENCE</scope>
    <source>
        <tissue evidence="1">Shoot tissue taken approximately 20 cm above the soil surface</tissue>
    </source>
</reference>
<protein>
    <submittedName>
        <fullName evidence="1">Uncharacterized protein</fullName>
    </submittedName>
</protein>
<accession>A0A0A8ZC71</accession>
<name>A0A0A8ZC71_ARUDO</name>
<dbReference type="EMBL" id="GBRH01265443">
    <property type="protein sequence ID" value="JAD32452.1"/>
    <property type="molecule type" value="Transcribed_RNA"/>
</dbReference>
<dbReference type="AlphaFoldDB" id="A0A0A8ZC71"/>
<reference evidence="1" key="1">
    <citation type="submission" date="2014-09" db="EMBL/GenBank/DDBJ databases">
        <authorList>
            <person name="Magalhaes I.L.F."/>
            <person name="Oliveira U."/>
            <person name="Santos F.R."/>
            <person name="Vidigal T.H.D.A."/>
            <person name="Brescovit A.D."/>
            <person name="Santos A.J."/>
        </authorList>
    </citation>
    <scope>NUCLEOTIDE SEQUENCE</scope>
    <source>
        <tissue evidence="1">Shoot tissue taken approximately 20 cm above the soil surface</tissue>
    </source>
</reference>
<organism evidence="1">
    <name type="scientific">Arundo donax</name>
    <name type="common">Giant reed</name>
    <name type="synonym">Donax arundinaceus</name>
    <dbReference type="NCBI Taxonomy" id="35708"/>
    <lineage>
        <taxon>Eukaryota</taxon>
        <taxon>Viridiplantae</taxon>
        <taxon>Streptophyta</taxon>
        <taxon>Embryophyta</taxon>
        <taxon>Tracheophyta</taxon>
        <taxon>Spermatophyta</taxon>
        <taxon>Magnoliopsida</taxon>
        <taxon>Liliopsida</taxon>
        <taxon>Poales</taxon>
        <taxon>Poaceae</taxon>
        <taxon>PACMAD clade</taxon>
        <taxon>Arundinoideae</taxon>
        <taxon>Arundineae</taxon>
        <taxon>Arundo</taxon>
    </lineage>
</organism>